<dbReference type="GO" id="GO:0002376">
    <property type="term" value="P:immune system process"/>
    <property type="evidence" value="ECO:0007669"/>
    <property type="project" value="UniProtKB-KW"/>
</dbReference>
<dbReference type="InterPro" id="IPR046439">
    <property type="entry name" value="ZF_RZ_dom"/>
</dbReference>
<evidence type="ECO:0000256" key="4">
    <source>
        <dbReference type="ARBA" id="ARBA00022771"/>
    </source>
</evidence>
<evidence type="ECO:0000256" key="1">
    <source>
        <dbReference type="ARBA" id="ARBA00004496"/>
    </source>
</evidence>
<comment type="subcellular location">
    <subcellularLocation>
        <location evidence="1">Cytoplasm</location>
    </subcellularLocation>
</comment>
<dbReference type="GO" id="GO:0016887">
    <property type="term" value="F:ATP hydrolysis activity"/>
    <property type="evidence" value="ECO:0007669"/>
    <property type="project" value="InterPro"/>
</dbReference>
<dbReference type="PROSITE" id="PS51981">
    <property type="entry name" value="ZF_RZ"/>
    <property type="match status" value="1"/>
</dbReference>
<keyword evidence="3" id="KW-0479">Metal-binding</keyword>
<dbReference type="GO" id="GO:0008270">
    <property type="term" value="F:zinc ion binding"/>
    <property type="evidence" value="ECO:0007669"/>
    <property type="project" value="UniProtKB-KW"/>
</dbReference>
<evidence type="ECO:0000256" key="2">
    <source>
        <dbReference type="ARBA" id="ARBA00022490"/>
    </source>
</evidence>
<comment type="caution">
    <text evidence="9">The sequence shown here is derived from an EMBL/GenBank/DDBJ whole genome shotgun (WGS) entry which is preliminary data.</text>
</comment>
<gene>
    <name evidence="9" type="ORF">HO173_005716</name>
</gene>
<evidence type="ECO:0000256" key="6">
    <source>
        <dbReference type="ARBA" id="ARBA00022859"/>
    </source>
</evidence>
<protein>
    <recommendedName>
        <fullName evidence="8">RZ-type domain-containing protein</fullName>
    </recommendedName>
</protein>
<dbReference type="InterPro" id="IPR031248">
    <property type="entry name" value="RNF213"/>
</dbReference>
<feature type="signal peptide" evidence="7">
    <location>
        <begin position="1"/>
        <end position="23"/>
    </location>
</feature>
<keyword evidence="5" id="KW-0862">Zinc</keyword>
<dbReference type="Pfam" id="PF20173">
    <property type="entry name" value="ZnF_RZ-type"/>
    <property type="match status" value="1"/>
</dbReference>
<dbReference type="RefSeq" id="XP_037165440.1">
    <property type="nucleotide sequence ID" value="XM_037307631.1"/>
</dbReference>
<evidence type="ECO:0000313" key="9">
    <source>
        <dbReference type="EMBL" id="KAF6236088.1"/>
    </source>
</evidence>
<keyword evidence="7" id="KW-0732">Signal</keyword>
<dbReference type="PANTHER" id="PTHR22605">
    <property type="entry name" value="RZ-TYPE DOMAIN-CONTAINING PROTEIN"/>
    <property type="match status" value="1"/>
</dbReference>
<name>A0A8H6L5B3_9LECA</name>
<sequence length="575" mass="63110">MNFHLHQIIHAVLHAAVLSGVATTVNKIAETATHEVKMAVPRASVTVSARLHVVDRTPLAAMRVPRLVMGISRVGSAWSRAKFGVAIHGAVRSATSLAFLASKDAPGPVHTGAKVQYCQKCADESVKDMMVDYIMGSTYAETDLDENPCIIPSCGHILTLESMDGHMEISKYYTISGDTDAEDSIVALKSSSVPFSTSELKNCPMCRSPLRNINRYGRIVRRAWIDEATKKFIVWANAQFVPLASRMEQAEAKLREPVTNQKTPKAPLLGQAQLSSALDRLSLEPIRLIGSRDEQIKVVVKTFKLDARYKDISLLRIDIRRFLKKVDEAEQPISRIHSLIQDARKHRGVNTEITDVPSVLQVRNRLLATVLLLRCDYAILSDFVSHVSGTASGENPGDVRLSLAVNRNDCESLIQESRSRQQPTHEVEGILYWARFVALERGRSASVSDADMTTLVNRAHDQLHLARIICDTYPGQTAGMPAEVSGAEKMLRDATFYAPVTNVEKAAVYAAMAQSFQGTGHWYYCANGHPFTVGECGMPMQTARCPQCGATVGGTDHRAAAGVTRAMDLEAEFGR</sequence>
<keyword evidence="4" id="KW-0863">Zinc-finger</keyword>
<dbReference type="Proteomes" id="UP000578531">
    <property type="component" value="Unassembled WGS sequence"/>
</dbReference>
<organism evidence="9 10">
    <name type="scientific">Letharia columbiana</name>
    <dbReference type="NCBI Taxonomy" id="112416"/>
    <lineage>
        <taxon>Eukaryota</taxon>
        <taxon>Fungi</taxon>
        <taxon>Dikarya</taxon>
        <taxon>Ascomycota</taxon>
        <taxon>Pezizomycotina</taxon>
        <taxon>Lecanoromycetes</taxon>
        <taxon>OSLEUM clade</taxon>
        <taxon>Lecanoromycetidae</taxon>
        <taxon>Lecanorales</taxon>
        <taxon>Lecanorineae</taxon>
        <taxon>Parmeliaceae</taxon>
        <taxon>Letharia</taxon>
    </lineage>
</organism>
<evidence type="ECO:0000259" key="8">
    <source>
        <dbReference type="PROSITE" id="PS51981"/>
    </source>
</evidence>
<keyword evidence="10" id="KW-1185">Reference proteome</keyword>
<keyword evidence="6" id="KW-0391">Immunity</keyword>
<evidence type="ECO:0000313" key="10">
    <source>
        <dbReference type="Proteomes" id="UP000578531"/>
    </source>
</evidence>
<dbReference type="PANTHER" id="PTHR22605:SF16">
    <property type="entry name" value="E3 UBIQUITIN-PROTEIN LIGASE RNF213"/>
    <property type="match status" value="1"/>
</dbReference>
<dbReference type="GO" id="GO:0004842">
    <property type="term" value="F:ubiquitin-protein transferase activity"/>
    <property type="evidence" value="ECO:0007669"/>
    <property type="project" value="InterPro"/>
</dbReference>
<dbReference type="OrthoDB" id="2423195at2759"/>
<dbReference type="GO" id="GO:0005737">
    <property type="term" value="C:cytoplasm"/>
    <property type="evidence" value="ECO:0007669"/>
    <property type="project" value="UniProtKB-SubCell"/>
</dbReference>
<proteinExistence type="predicted"/>
<dbReference type="AlphaFoldDB" id="A0A8H6L5B3"/>
<dbReference type="EMBL" id="JACCJC010000021">
    <property type="protein sequence ID" value="KAF6236088.1"/>
    <property type="molecule type" value="Genomic_DNA"/>
</dbReference>
<dbReference type="GeneID" id="59287378"/>
<keyword evidence="2" id="KW-0963">Cytoplasm</keyword>
<feature type="chain" id="PRO_5034492449" description="RZ-type domain-containing protein" evidence="7">
    <location>
        <begin position="24"/>
        <end position="575"/>
    </location>
</feature>
<feature type="domain" description="RZ-type" evidence="8">
    <location>
        <begin position="500"/>
        <end position="575"/>
    </location>
</feature>
<evidence type="ECO:0000256" key="7">
    <source>
        <dbReference type="SAM" id="SignalP"/>
    </source>
</evidence>
<accession>A0A8H6L5B3</accession>
<evidence type="ECO:0000256" key="3">
    <source>
        <dbReference type="ARBA" id="ARBA00022723"/>
    </source>
</evidence>
<evidence type="ECO:0000256" key="5">
    <source>
        <dbReference type="ARBA" id="ARBA00022833"/>
    </source>
</evidence>
<reference evidence="9 10" key="1">
    <citation type="journal article" date="2020" name="Genomics">
        <title>Complete, high-quality genomes from long-read metagenomic sequencing of two wolf lichen thalli reveals enigmatic genome architecture.</title>
        <authorList>
            <person name="McKenzie S.K."/>
            <person name="Walston R.F."/>
            <person name="Allen J.L."/>
        </authorList>
    </citation>
    <scope>NUCLEOTIDE SEQUENCE [LARGE SCALE GENOMIC DNA]</scope>
    <source>
        <strain evidence="9">WasteWater2</strain>
    </source>
</reference>